<sequence>MRDDDRLRSRVDAMAAITTVELLTDTPALRHPSVGASYVVLPDVGAQPYDEAVVVDVPRIPAPSENRGWVPVDLGTEYEPAREFMIVIQDEAGLRWCVAAHREDIGEEGESAPTYALHVVSDRGACFTGYIGRENDGSWHPEASAFCRWSPVIPPMLRGADEAAARIFVLRCRVRFGLAGRGPRGGGAGRG</sequence>
<name>A0A1Q5Q627_9ACTO</name>
<reference evidence="2" key="1">
    <citation type="submission" date="2016-12" db="EMBL/GenBank/DDBJ databases">
        <authorList>
            <person name="Meng X."/>
        </authorList>
    </citation>
    <scope>NUCLEOTIDE SEQUENCE [LARGE SCALE GENOMIC DNA]</scope>
    <source>
        <strain evidence="2">DSM 19116</strain>
    </source>
</reference>
<dbReference type="Proteomes" id="UP000185628">
    <property type="component" value="Unassembled WGS sequence"/>
</dbReference>
<gene>
    <name evidence="1" type="ORF">BSZ39_00135</name>
</gene>
<evidence type="ECO:0000313" key="2">
    <source>
        <dbReference type="Proteomes" id="UP000185628"/>
    </source>
</evidence>
<dbReference type="RefSeq" id="WP_073715375.1">
    <property type="nucleotide sequence ID" value="NZ_MQVR01000001.1"/>
</dbReference>
<comment type="caution">
    <text evidence="1">The sequence shown here is derived from an EMBL/GenBank/DDBJ whole genome shotgun (WGS) entry which is preliminary data.</text>
</comment>
<proteinExistence type="predicted"/>
<organism evidence="1 2">
    <name type="scientific">Bowdeniella nasicola</name>
    <dbReference type="NCBI Taxonomy" id="208480"/>
    <lineage>
        <taxon>Bacteria</taxon>
        <taxon>Bacillati</taxon>
        <taxon>Actinomycetota</taxon>
        <taxon>Actinomycetes</taxon>
        <taxon>Actinomycetales</taxon>
        <taxon>Actinomycetaceae</taxon>
        <taxon>Bowdeniella</taxon>
    </lineage>
</organism>
<accession>A0A1Q5Q627</accession>
<protein>
    <submittedName>
        <fullName evidence="1">Uncharacterized protein</fullName>
    </submittedName>
</protein>
<dbReference type="EMBL" id="MQVR01000001">
    <property type="protein sequence ID" value="OKL55149.1"/>
    <property type="molecule type" value="Genomic_DNA"/>
</dbReference>
<keyword evidence="2" id="KW-1185">Reference proteome</keyword>
<evidence type="ECO:0000313" key="1">
    <source>
        <dbReference type="EMBL" id="OKL55149.1"/>
    </source>
</evidence>
<dbReference type="AlphaFoldDB" id="A0A1Q5Q627"/>